<dbReference type="Proteomes" id="UP000887574">
    <property type="component" value="Unplaced"/>
</dbReference>
<dbReference type="Pfam" id="PF00083">
    <property type="entry name" value="Sugar_tr"/>
    <property type="match status" value="1"/>
</dbReference>
<evidence type="ECO:0000256" key="3">
    <source>
        <dbReference type="ARBA" id="ARBA00022989"/>
    </source>
</evidence>
<dbReference type="InterPro" id="IPR036259">
    <property type="entry name" value="MFS_trans_sf"/>
</dbReference>
<dbReference type="InterPro" id="IPR005828">
    <property type="entry name" value="MFS_sugar_transport-like"/>
</dbReference>
<dbReference type="SUPFAM" id="SSF103473">
    <property type="entry name" value="MFS general substrate transporter"/>
    <property type="match status" value="1"/>
</dbReference>
<keyword evidence="2 5" id="KW-0812">Transmembrane</keyword>
<evidence type="ECO:0000256" key="5">
    <source>
        <dbReference type="SAM" id="Phobius"/>
    </source>
</evidence>
<evidence type="ECO:0000313" key="7">
    <source>
        <dbReference type="Proteomes" id="UP000887574"/>
    </source>
</evidence>
<dbReference type="AlphaFoldDB" id="A0A915E4T2"/>
<evidence type="ECO:0000259" key="6">
    <source>
        <dbReference type="PROSITE" id="PS50850"/>
    </source>
</evidence>
<dbReference type="InterPro" id="IPR005829">
    <property type="entry name" value="Sugar_transporter_CS"/>
</dbReference>
<evidence type="ECO:0000256" key="4">
    <source>
        <dbReference type="ARBA" id="ARBA00023136"/>
    </source>
</evidence>
<dbReference type="PROSITE" id="PS50850">
    <property type="entry name" value="MFS"/>
    <property type="match status" value="1"/>
</dbReference>
<dbReference type="PANTHER" id="PTHR23503">
    <property type="entry name" value="SOLUTE CARRIER FAMILY 2"/>
    <property type="match status" value="1"/>
</dbReference>
<name>A0A915E4T2_9BILA</name>
<dbReference type="PROSITE" id="PS00217">
    <property type="entry name" value="SUGAR_TRANSPORT_2"/>
    <property type="match status" value="1"/>
</dbReference>
<keyword evidence="4 5" id="KW-0472">Membrane</keyword>
<organism evidence="7 8">
    <name type="scientific">Ditylenchus dipsaci</name>
    <dbReference type="NCBI Taxonomy" id="166011"/>
    <lineage>
        <taxon>Eukaryota</taxon>
        <taxon>Metazoa</taxon>
        <taxon>Ecdysozoa</taxon>
        <taxon>Nematoda</taxon>
        <taxon>Chromadorea</taxon>
        <taxon>Rhabditida</taxon>
        <taxon>Tylenchina</taxon>
        <taxon>Tylenchomorpha</taxon>
        <taxon>Sphaerularioidea</taxon>
        <taxon>Anguinidae</taxon>
        <taxon>Anguininae</taxon>
        <taxon>Ditylenchus</taxon>
    </lineage>
</organism>
<feature type="transmembrane region" description="Helical" evidence="5">
    <location>
        <begin position="75"/>
        <end position="93"/>
    </location>
</feature>
<evidence type="ECO:0000256" key="1">
    <source>
        <dbReference type="ARBA" id="ARBA00004141"/>
    </source>
</evidence>
<keyword evidence="7" id="KW-1185">Reference proteome</keyword>
<sequence length="239" mass="26140">MLKTKYYVAVLTSTLGASTQFYSNNVVNPSQAIVTTWITKLTWSAQEIHLACIPLGAIFGALSTNLITKKVGRRNGLFANGVLNVLGACLVYFAKPVNAPELLIVGRLILGANVGLGSGIVPMYLMEITPLKYRGAAGTAHEIAIAFSDSFSMLMALPEILGDEHTFSMFTNFELPGKPQIHAYNERKREKAMSDLKKLVDSEQAKSMIDALDQEAHNLSENRPTFADLFSKELRLPCS</sequence>
<protein>
    <submittedName>
        <fullName evidence="8">Major facilitator superfamily (MFS) profile domain-containing protein</fullName>
    </submittedName>
</protein>
<proteinExistence type="predicted"/>
<comment type="subcellular location">
    <subcellularLocation>
        <location evidence="1">Membrane</location>
        <topology evidence="1">Multi-pass membrane protein</topology>
    </subcellularLocation>
</comment>
<feature type="transmembrane region" description="Helical" evidence="5">
    <location>
        <begin position="105"/>
        <end position="125"/>
    </location>
</feature>
<keyword evidence="3 5" id="KW-1133">Transmembrane helix</keyword>
<accession>A0A915E4T2</accession>
<evidence type="ECO:0000256" key="2">
    <source>
        <dbReference type="ARBA" id="ARBA00022692"/>
    </source>
</evidence>
<dbReference type="Gene3D" id="1.20.1250.20">
    <property type="entry name" value="MFS general substrate transporter like domains"/>
    <property type="match status" value="1"/>
</dbReference>
<feature type="domain" description="Major facilitator superfamily (MFS) profile" evidence="6">
    <location>
        <begin position="1"/>
        <end position="239"/>
    </location>
</feature>
<dbReference type="InterPro" id="IPR020846">
    <property type="entry name" value="MFS_dom"/>
</dbReference>
<dbReference type="WBParaSite" id="jg26480">
    <property type="protein sequence ID" value="jg26480"/>
    <property type="gene ID" value="jg26480"/>
</dbReference>
<reference evidence="8" key="1">
    <citation type="submission" date="2022-11" db="UniProtKB">
        <authorList>
            <consortium name="WormBaseParasite"/>
        </authorList>
    </citation>
    <scope>IDENTIFICATION</scope>
</reference>
<dbReference type="InterPro" id="IPR045263">
    <property type="entry name" value="GLUT"/>
</dbReference>
<evidence type="ECO:0000313" key="8">
    <source>
        <dbReference type="WBParaSite" id="jg26480"/>
    </source>
</evidence>
<dbReference type="PANTHER" id="PTHR23503:SF121">
    <property type="entry name" value="MAJOR FACILITATOR SUPERFAMILY (MFS) PROFILE DOMAIN-CONTAINING PROTEIN"/>
    <property type="match status" value="1"/>
</dbReference>
<dbReference type="GO" id="GO:0015149">
    <property type="term" value="F:hexose transmembrane transporter activity"/>
    <property type="evidence" value="ECO:0007669"/>
    <property type="project" value="TreeGrafter"/>
</dbReference>
<dbReference type="GO" id="GO:0016020">
    <property type="term" value="C:membrane"/>
    <property type="evidence" value="ECO:0007669"/>
    <property type="project" value="UniProtKB-SubCell"/>
</dbReference>